<proteinExistence type="predicted"/>
<reference evidence="1" key="1">
    <citation type="submission" date="2023-07" db="EMBL/GenBank/DDBJ databases">
        <title>Sorghum-associated microbial communities from plants grown in Nebraska, USA.</title>
        <authorList>
            <person name="Schachtman D."/>
        </authorList>
    </citation>
    <scope>NUCLEOTIDE SEQUENCE</scope>
    <source>
        <strain evidence="1">2697</strain>
    </source>
</reference>
<accession>A0ACC6KT56</accession>
<protein>
    <submittedName>
        <fullName evidence="1">Glycosyltransferase involved in cell wall biosynthesis</fullName>
    </submittedName>
</protein>
<dbReference type="Proteomes" id="UP001246858">
    <property type="component" value="Unassembled WGS sequence"/>
</dbReference>
<evidence type="ECO:0000313" key="2">
    <source>
        <dbReference type="Proteomes" id="UP001246858"/>
    </source>
</evidence>
<evidence type="ECO:0000313" key="1">
    <source>
        <dbReference type="EMBL" id="MDR6782406.1"/>
    </source>
</evidence>
<comment type="caution">
    <text evidence="1">The sequence shown here is derived from an EMBL/GenBank/DDBJ whole genome shotgun (WGS) entry which is preliminary data.</text>
</comment>
<gene>
    <name evidence="1" type="ORF">J2X78_000958</name>
</gene>
<dbReference type="EMBL" id="JAVDTF010000001">
    <property type="protein sequence ID" value="MDR6782406.1"/>
    <property type="molecule type" value="Genomic_DNA"/>
</dbReference>
<organism evidence="1 2">
    <name type="scientific">Pedobacter africanus</name>
    <dbReference type="NCBI Taxonomy" id="151894"/>
    <lineage>
        <taxon>Bacteria</taxon>
        <taxon>Pseudomonadati</taxon>
        <taxon>Bacteroidota</taxon>
        <taxon>Sphingobacteriia</taxon>
        <taxon>Sphingobacteriales</taxon>
        <taxon>Sphingobacteriaceae</taxon>
        <taxon>Pedobacter</taxon>
    </lineage>
</organism>
<sequence length="355" mass="40515">MKRKIFFVMTALKDGGSERVFWLLCQGFNKALYDVNLVLIDSDKTAFSRDLPGVNIVDLNTKKASRSFFSLYKLFKKEKPFAVFSTTDHINILVSFVSLFVKIPKLIARASNNPHQMKQYEGFKARFWSLFTRFSYRRYQVIVCQTREMKNSVLSEYHLDPGRLVIIPNPVLYTSVLKELKVSYKIAECKKILVIARMSKEKGLERLLDVFSELPGTYTLNIAGDGPLKRVLQEKIKKLKLSKRVRLLGSITDVIHILPQYDCVVLSSYTEGFPNVILESLSAGIPVVSFRVGGVNGLLKDGFNGYIVEQNDLNAFKERIITTCNQVWDFAAIKADVFSKYALDKVVPEYECLLE</sequence>
<keyword evidence="2" id="KW-1185">Reference proteome</keyword>
<name>A0ACC6KT56_9SPHI</name>